<name>A0A0K0FR17_STRVS</name>
<evidence type="ECO:0000313" key="1">
    <source>
        <dbReference type="Proteomes" id="UP000035680"/>
    </source>
</evidence>
<sequence length="79" mass="8996">MICSHDSSDVLPFNNHLNSDPFHDLHEMDSSYALYSSVCYSKILIDDFTLSFIINGVIHYANSLNYSMSFKSILNKNLS</sequence>
<reference evidence="2" key="2">
    <citation type="submission" date="2015-08" db="UniProtKB">
        <authorList>
            <consortium name="WormBaseParasite"/>
        </authorList>
    </citation>
    <scope>IDENTIFICATION</scope>
</reference>
<dbReference type="WBParaSite" id="SVE_1223200.1">
    <property type="protein sequence ID" value="SVE_1223200.1"/>
    <property type="gene ID" value="SVE_1223200"/>
</dbReference>
<keyword evidence="1" id="KW-1185">Reference proteome</keyword>
<reference evidence="1" key="1">
    <citation type="submission" date="2014-07" db="EMBL/GenBank/DDBJ databases">
        <authorList>
            <person name="Martin A.A"/>
            <person name="De Silva N."/>
        </authorList>
    </citation>
    <scope>NUCLEOTIDE SEQUENCE</scope>
</reference>
<accession>A0A0K0FR17</accession>
<protein>
    <submittedName>
        <fullName evidence="2">CPXV160 protein</fullName>
    </submittedName>
</protein>
<dbReference type="Proteomes" id="UP000035680">
    <property type="component" value="Unassembled WGS sequence"/>
</dbReference>
<organism evidence="1 2">
    <name type="scientific">Strongyloides venezuelensis</name>
    <name type="common">Threadworm</name>
    <dbReference type="NCBI Taxonomy" id="75913"/>
    <lineage>
        <taxon>Eukaryota</taxon>
        <taxon>Metazoa</taxon>
        <taxon>Ecdysozoa</taxon>
        <taxon>Nematoda</taxon>
        <taxon>Chromadorea</taxon>
        <taxon>Rhabditida</taxon>
        <taxon>Tylenchina</taxon>
        <taxon>Panagrolaimomorpha</taxon>
        <taxon>Strongyloidoidea</taxon>
        <taxon>Strongyloididae</taxon>
        <taxon>Strongyloides</taxon>
    </lineage>
</organism>
<proteinExistence type="predicted"/>
<evidence type="ECO:0000313" key="2">
    <source>
        <dbReference type="WBParaSite" id="SVE_1223200.1"/>
    </source>
</evidence>
<dbReference type="AlphaFoldDB" id="A0A0K0FR17"/>